<comment type="subunit">
    <text evidence="5">Homodimer.</text>
</comment>
<dbReference type="PROSITE" id="PS00600">
    <property type="entry name" value="AA_TRANSFER_CLASS_3"/>
    <property type="match status" value="1"/>
</dbReference>
<dbReference type="InterPro" id="IPR004636">
    <property type="entry name" value="AcOrn/SuccOrn_fam"/>
</dbReference>
<dbReference type="EMBL" id="BMEC01000005">
    <property type="protein sequence ID" value="GGC33913.1"/>
    <property type="molecule type" value="Genomic_DNA"/>
</dbReference>
<evidence type="ECO:0000256" key="3">
    <source>
        <dbReference type="ARBA" id="ARBA00022679"/>
    </source>
</evidence>
<evidence type="ECO:0000256" key="1">
    <source>
        <dbReference type="ARBA" id="ARBA00022576"/>
    </source>
</evidence>
<dbReference type="CDD" id="cd00610">
    <property type="entry name" value="OAT_like"/>
    <property type="match status" value="1"/>
</dbReference>
<dbReference type="Gene3D" id="3.40.640.10">
    <property type="entry name" value="Type I PLP-dependent aspartate aminotransferase-like (Major domain)"/>
    <property type="match status" value="1"/>
</dbReference>
<keyword evidence="2 5" id="KW-0028">Amino-acid biosynthesis</keyword>
<dbReference type="NCBIfam" id="NF002325">
    <property type="entry name" value="PRK01278.1"/>
    <property type="match status" value="1"/>
</dbReference>
<dbReference type="Proteomes" id="UP000636010">
    <property type="component" value="Unassembled WGS sequence"/>
</dbReference>
<feature type="binding site" evidence="5">
    <location>
        <position position="134"/>
    </location>
    <ligand>
        <name>pyridoxal 5'-phosphate</name>
        <dbReference type="ChEBI" id="CHEBI:597326"/>
    </ligand>
</feature>
<dbReference type="InterPro" id="IPR015422">
    <property type="entry name" value="PyrdxlP-dep_Trfase_small"/>
</dbReference>
<keyword evidence="1 5" id="KW-0032">Aminotransferase</keyword>
<keyword evidence="5" id="KW-0055">Arginine biosynthesis</keyword>
<feature type="binding site" evidence="5">
    <location>
        <begin position="219"/>
        <end position="222"/>
    </location>
    <ligand>
        <name>pyridoxal 5'-phosphate</name>
        <dbReference type="ChEBI" id="CHEBI:597326"/>
    </ligand>
</feature>
<comment type="similarity">
    <text evidence="5">Belongs to the class-III pyridoxal-phosphate-dependent aminotransferase family. ArgD subfamily.</text>
</comment>
<proteinExistence type="inferred from homology"/>
<keyword evidence="4 5" id="KW-0663">Pyridoxal phosphate</keyword>
<dbReference type="HAMAP" id="MF_01107">
    <property type="entry name" value="ArgD_aminotrans_3"/>
    <property type="match status" value="1"/>
</dbReference>
<dbReference type="PANTHER" id="PTHR11986">
    <property type="entry name" value="AMINOTRANSFERASE CLASS III"/>
    <property type="match status" value="1"/>
</dbReference>
<evidence type="ECO:0000313" key="6">
    <source>
        <dbReference type="EMBL" id="GGC33913.1"/>
    </source>
</evidence>
<evidence type="ECO:0000313" key="7">
    <source>
        <dbReference type="Proteomes" id="UP000636010"/>
    </source>
</evidence>
<feature type="modified residue" description="N6-(pyridoxal phosphate)lysine" evidence="5">
    <location>
        <position position="248"/>
    </location>
</feature>
<dbReference type="InterPro" id="IPR049704">
    <property type="entry name" value="Aminotrans_3_PPA_site"/>
</dbReference>
<feature type="binding site" evidence="5">
    <location>
        <position position="137"/>
    </location>
    <ligand>
        <name>N(2)-acetyl-L-ornithine</name>
        <dbReference type="ChEBI" id="CHEBI:57805"/>
    </ligand>
</feature>
<sequence>MEESIQKLDNYHLPLYGRLQVVAEKAEGMYMWDSTGKKYLDMLAGIAVCNTGHCHPKVVKAIQQQAAKLLHVSNIFYIQPQADLIQKLVEASGLDRAFFCNSGAEANEGAIKFIRNYAAKHDKKGPIVSFTDSFHGRTIANLAMGKEVYQKGFEPLPDGFHRLEYNNLEMLTDYIKYHKPIGFVVEIIQGEGGINVIKEEFILKLAEICKEHDILLAIDEIQAGFGRTGKYFAYQHFDIQPDIVSCAKGMGSGVPIGAVITKQKVADALQPGQHGTTFGGNPLVCAAALATMEVIEEEKLLENAAEMGDYLKQKLESAVGSHPAVKEIRGKGLMLGVALNMDGKPIVMEMLKHGMIGNCASGTVMRFVPPLIIEKSHIDEAVDIFKKSLEAIYEAEKAEKQ</sequence>
<feature type="binding site" evidence="5">
    <location>
        <position position="277"/>
    </location>
    <ligand>
        <name>pyridoxal 5'-phosphate</name>
        <dbReference type="ChEBI" id="CHEBI:597326"/>
    </ligand>
</feature>
<dbReference type="InterPro" id="IPR005814">
    <property type="entry name" value="Aminotrans_3"/>
</dbReference>
<dbReference type="InterPro" id="IPR015424">
    <property type="entry name" value="PyrdxlP-dep_Trfase"/>
</dbReference>
<accession>A0ABQ1M6D2</accession>
<comment type="pathway">
    <text evidence="5">Amino-acid biosynthesis; L-arginine biosynthesis; N(2)-acetyl-L-ornithine from L-glutamate: step 4/4.</text>
</comment>
<evidence type="ECO:0000256" key="4">
    <source>
        <dbReference type="ARBA" id="ARBA00022898"/>
    </source>
</evidence>
<dbReference type="InterPro" id="IPR015421">
    <property type="entry name" value="PyrdxlP-dep_Trfase_major"/>
</dbReference>
<keyword evidence="3 5" id="KW-0808">Transferase</keyword>
<comment type="catalytic activity">
    <reaction evidence="5">
        <text>N(2)-acetyl-L-ornithine + 2-oxoglutarate = N-acetyl-L-glutamate 5-semialdehyde + L-glutamate</text>
        <dbReference type="Rhea" id="RHEA:18049"/>
        <dbReference type="ChEBI" id="CHEBI:16810"/>
        <dbReference type="ChEBI" id="CHEBI:29123"/>
        <dbReference type="ChEBI" id="CHEBI:29985"/>
        <dbReference type="ChEBI" id="CHEBI:57805"/>
        <dbReference type="EC" id="2.6.1.11"/>
    </reaction>
</comment>
<dbReference type="PIRSF" id="PIRSF000521">
    <property type="entry name" value="Transaminase_4ab_Lys_Orn"/>
    <property type="match status" value="1"/>
</dbReference>
<dbReference type="PANTHER" id="PTHR11986:SF79">
    <property type="entry name" value="ACETYLORNITHINE AMINOTRANSFERASE, MITOCHONDRIAL"/>
    <property type="match status" value="1"/>
</dbReference>
<dbReference type="SUPFAM" id="SSF53383">
    <property type="entry name" value="PLP-dependent transferases"/>
    <property type="match status" value="1"/>
</dbReference>
<dbReference type="GO" id="GO:0008483">
    <property type="term" value="F:transaminase activity"/>
    <property type="evidence" value="ECO:0007669"/>
    <property type="project" value="UniProtKB-KW"/>
</dbReference>
<dbReference type="InterPro" id="IPR050103">
    <property type="entry name" value="Class-III_PLP-dep_AT"/>
</dbReference>
<protein>
    <recommendedName>
        <fullName evidence="5">Acetylornithine aminotransferase</fullName>
        <shortName evidence="5">ACOAT</shortName>
        <ecNumber evidence="5">2.6.1.11</ecNumber>
    </recommendedName>
</protein>
<feature type="binding site" evidence="5">
    <location>
        <position position="276"/>
    </location>
    <ligand>
        <name>N(2)-acetyl-L-ornithine</name>
        <dbReference type="ChEBI" id="CHEBI:57805"/>
    </ligand>
</feature>
<dbReference type="Gene3D" id="3.90.1150.10">
    <property type="entry name" value="Aspartate Aminotransferase, domain 1"/>
    <property type="match status" value="1"/>
</dbReference>
<dbReference type="RefSeq" id="WP_188462758.1">
    <property type="nucleotide sequence ID" value="NZ_BAABHU010000005.1"/>
</dbReference>
<keyword evidence="5" id="KW-0963">Cytoplasm</keyword>
<reference evidence="7" key="1">
    <citation type="journal article" date="2019" name="Int. J. Syst. Evol. Microbiol.">
        <title>The Global Catalogue of Microorganisms (GCM) 10K type strain sequencing project: providing services to taxonomists for standard genome sequencing and annotation.</title>
        <authorList>
            <consortium name="The Broad Institute Genomics Platform"/>
            <consortium name="The Broad Institute Genome Sequencing Center for Infectious Disease"/>
            <person name="Wu L."/>
            <person name="Ma J."/>
        </authorList>
    </citation>
    <scope>NUCLEOTIDE SEQUENCE [LARGE SCALE GENOMIC DNA]</scope>
    <source>
        <strain evidence="7">CGMCC 1.10832</strain>
    </source>
</reference>
<dbReference type="EC" id="2.6.1.11" evidence="5"/>
<name>A0ABQ1M6D2_9BACT</name>
<dbReference type="NCBIfam" id="TIGR00707">
    <property type="entry name" value="argD"/>
    <property type="match status" value="1"/>
</dbReference>
<comment type="miscellaneous">
    <text evidence="5">May also have succinyldiaminopimelate aminotransferase activity, thus carrying out the corresponding step in lysine biosynthesis.</text>
</comment>
<feature type="binding site" evidence="5">
    <location>
        <begin position="103"/>
        <end position="104"/>
    </location>
    <ligand>
        <name>pyridoxal 5'-phosphate</name>
        <dbReference type="ChEBI" id="CHEBI:597326"/>
    </ligand>
</feature>
<evidence type="ECO:0000256" key="2">
    <source>
        <dbReference type="ARBA" id="ARBA00022605"/>
    </source>
</evidence>
<comment type="subcellular location">
    <subcellularLocation>
        <location evidence="5">Cytoplasm</location>
    </subcellularLocation>
</comment>
<dbReference type="Pfam" id="PF00202">
    <property type="entry name" value="Aminotran_3"/>
    <property type="match status" value="1"/>
</dbReference>
<keyword evidence="7" id="KW-1185">Reference proteome</keyword>
<organism evidence="6 7">
    <name type="scientific">Marivirga lumbricoides</name>
    <dbReference type="NCBI Taxonomy" id="1046115"/>
    <lineage>
        <taxon>Bacteria</taxon>
        <taxon>Pseudomonadati</taxon>
        <taxon>Bacteroidota</taxon>
        <taxon>Cytophagia</taxon>
        <taxon>Cytophagales</taxon>
        <taxon>Marivirgaceae</taxon>
        <taxon>Marivirga</taxon>
    </lineage>
</organism>
<evidence type="ECO:0000256" key="5">
    <source>
        <dbReference type="HAMAP-Rule" id="MF_01107"/>
    </source>
</evidence>
<comment type="caution">
    <text evidence="6">The sequence shown here is derived from an EMBL/GenBank/DDBJ whole genome shotgun (WGS) entry which is preliminary data.</text>
</comment>
<gene>
    <name evidence="5" type="primary">argD</name>
    <name evidence="6" type="ORF">GCM10011506_19220</name>
</gene>
<comment type="cofactor">
    <cofactor evidence="5">
        <name>pyridoxal 5'-phosphate</name>
        <dbReference type="ChEBI" id="CHEBI:597326"/>
    </cofactor>
    <text evidence="5">Binds 1 pyridoxal phosphate per subunit.</text>
</comment>